<proteinExistence type="predicted"/>
<evidence type="ECO:0000313" key="2">
    <source>
        <dbReference type="Proteomes" id="UP001054945"/>
    </source>
</evidence>
<comment type="caution">
    <text evidence="1">The sequence shown here is derived from an EMBL/GenBank/DDBJ whole genome shotgun (WGS) entry which is preliminary data.</text>
</comment>
<accession>A0AAV4YAP6</accession>
<keyword evidence="2" id="KW-1185">Reference proteome</keyword>
<evidence type="ECO:0000313" key="1">
    <source>
        <dbReference type="EMBL" id="GIZ04487.1"/>
    </source>
</evidence>
<gene>
    <name evidence="1" type="ORF">CEXT_306871</name>
</gene>
<protein>
    <submittedName>
        <fullName evidence="1">Uncharacterized protein</fullName>
    </submittedName>
</protein>
<sequence>MIHQCVLNPKRASFSFHVVWTDSPNRRSRSRCGTGIWTPDTWWQNSRSVEIKSCVHFASRSIWGPVLLSRKESVNHGRFERGSILPNGTCPEFRIRGVENLETCFVSNFCF</sequence>
<organism evidence="1 2">
    <name type="scientific">Caerostris extrusa</name>
    <name type="common">Bark spider</name>
    <name type="synonym">Caerostris bankana</name>
    <dbReference type="NCBI Taxonomy" id="172846"/>
    <lineage>
        <taxon>Eukaryota</taxon>
        <taxon>Metazoa</taxon>
        <taxon>Ecdysozoa</taxon>
        <taxon>Arthropoda</taxon>
        <taxon>Chelicerata</taxon>
        <taxon>Arachnida</taxon>
        <taxon>Araneae</taxon>
        <taxon>Araneomorphae</taxon>
        <taxon>Entelegynae</taxon>
        <taxon>Araneoidea</taxon>
        <taxon>Araneidae</taxon>
        <taxon>Caerostris</taxon>
    </lineage>
</organism>
<dbReference type="AlphaFoldDB" id="A0AAV4YAP6"/>
<name>A0AAV4YAP6_CAEEX</name>
<dbReference type="EMBL" id="BPLR01001744">
    <property type="protein sequence ID" value="GIZ04487.1"/>
    <property type="molecule type" value="Genomic_DNA"/>
</dbReference>
<reference evidence="1 2" key="1">
    <citation type="submission" date="2021-06" db="EMBL/GenBank/DDBJ databases">
        <title>Caerostris extrusa draft genome.</title>
        <authorList>
            <person name="Kono N."/>
            <person name="Arakawa K."/>
        </authorList>
    </citation>
    <scope>NUCLEOTIDE SEQUENCE [LARGE SCALE GENOMIC DNA]</scope>
</reference>
<dbReference type="Proteomes" id="UP001054945">
    <property type="component" value="Unassembled WGS sequence"/>
</dbReference>